<comment type="cofactor">
    <cofactor evidence="1">
        <name>Mn(2+)</name>
        <dbReference type="ChEBI" id="CHEBI:29035"/>
    </cofactor>
</comment>
<keyword evidence="7" id="KW-0862">Zinc</keyword>
<feature type="binding site" evidence="7">
    <location>
        <position position="82"/>
    </location>
    <ligand>
        <name>Zn(2+)</name>
        <dbReference type="ChEBI" id="CHEBI:29105"/>
        <label>1</label>
    </ligand>
</feature>
<evidence type="ECO:0000256" key="3">
    <source>
        <dbReference type="ARBA" id="ARBA00011738"/>
    </source>
</evidence>
<dbReference type="Proteomes" id="UP000326837">
    <property type="component" value="Chromosome"/>
</dbReference>
<dbReference type="Gene3D" id="3.40.630.10">
    <property type="entry name" value="Zn peptidases"/>
    <property type="match status" value="1"/>
</dbReference>
<dbReference type="RefSeq" id="WP_152098424.1">
    <property type="nucleotide sequence ID" value="NZ_AP021861.1"/>
</dbReference>
<evidence type="ECO:0000256" key="6">
    <source>
        <dbReference type="ARBA" id="ARBA00023211"/>
    </source>
</evidence>
<feature type="binding site" evidence="7">
    <location>
        <position position="135"/>
    </location>
    <ligand>
        <name>Zn(2+)</name>
        <dbReference type="ChEBI" id="CHEBI:29105"/>
        <label>2</label>
    </ligand>
</feature>
<reference evidence="9" key="1">
    <citation type="submission" date="2019-10" db="EMBL/GenBank/DDBJ databases">
        <title>Lacipirellula parvula gen. nov., sp. nov., representing a lineage of planctomycetes widespread in freshwater anoxic habitats, and description of the family Lacipirellulaceae.</title>
        <authorList>
            <person name="Dedysh S.N."/>
            <person name="Kulichevskaya I.S."/>
            <person name="Beletsky A.V."/>
            <person name="Rakitin A.L."/>
            <person name="Mardanov A.V."/>
            <person name="Ivanova A.A."/>
            <person name="Saltykova V.X."/>
            <person name="Rijpstra W.I.C."/>
            <person name="Sinninghe Damste J.S."/>
            <person name="Ravin N.V."/>
        </authorList>
    </citation>
    <scope>NUCLEOTIDE SEQUENCE [LARGE SCALE GENOMIC DNA]</scope>
    <source>
        <strain evidence="9">PX69</strain>
    </source>
</reference>
<dbReference type="SUPFAM" id="SSF53187">
    <property type="entry name" value="Zn-dependent exopeptidases"/>
    <property type="match status" value="1"/>
</dbReference>
<evidence type="ECO:0000256" key="1">
    <source>
        <dbReference type="ARBA" id="ARBA00001936"/>
    </source>
</evidence>
<accession>A0A5K7XDY9</accession>
<dbReference type="GO" id="GO:0046872">
    <property type="term" value="F:metal ion binding"/>
    <property type="evidence" value="ECO:0007669"/>
    <property type="project" value="UniProtKB-KW"/>
</dbReference>
<evidence type="ECO:0000313" key="9">
    <source>
        <dbReference type="Proteomes" id="UP000326837"/>
    </source>
</evidence>
<evidence type="ECO:0000256" key="7">
    <source>
        <dbReference type="PIRSR" id="PIRSR001235-1"/>
    </source>
</evidence>
<evidence type="ECO:0000256" key="4">
    <source>
        <dbReference type="ARBA" id="ARBA00022723"/>
    </source>
</evidence>
<evidence type="ECO:0000313" key="8">
    <source>
        <dbReference type="EMBL" id="BBO32463.1"/>
    </source>
</evidence>
<keyword evidence="4 7" id="KW-0479">Metal-binding</keyword>
<dbReference type="InterPro" id="IPR002933">
    <property type="entry name" value="Peptidase_M20"/>
</dbReference>
<feature type="binding site" evidence="7">
    <location>
        <position position="93"/>
    </location>
    <ligand>
        <name>Zn(2+)</name>
        <dbReference type="ChEBI" id="CHEBI:29105"/>
        <label>2</label>
    </ligand>
</feature>
<dbReference type="Gene3D" id="3.30.70.360">
    <property type="match status" value="1"/>
</dbReference>
<gene>
    <name evidence="8" type="ORF">PLANPX_2075</name>
</gene>
<evidence type="ECO:0000256" key="5">
    <source>
        <dbReference type="ARBA" id="ARBA00022801"/>
    </source>
</evidence>
<dbReference type="InterPro" id="IPR036264">
    <property type="entry name" value="Bact_exopeptidase_dim_dom"/>
</dbReference>
<proteinExistence type="inferred from homology"/>
<dbReference type="PANTHER" id="PTHR32494">
    <property type="entry name" value="ALLANTOATE DEIMINASE-RELATED"/>
    <property type="match status" value="1"/>
</dbReference>
<keyword evidence="5 8" id="KW-0378">Hydrolase</keyword>
<dbReference type="EC" id="3.5.1.87" evidence="8"/>
<sequence>MDLKVDIARCSAELDRLAQFSDVPAPAVQRIVFTETDLAARAYLVGLFEEAGLKVRHDTVGNIFARWEGTDPTLPPVATGSHTDAIPYSGKYDGTVGVLGGLEAIRTLQRAMRAAGFTPAVPRRSIELVMFTSEEPTRFAYGCLGSRLLSGQLPPDAAAKLTDADGQNLDNVRQSAGFTGPLADVKLQPGHYSAFAELHIEQGPLLERANLDIGAVTAIAAPAALRVRYTGPGGHAGGVMMADRRDPLLAASRLALEVDAAARESGSPDTVGTVGVLDVHPRAVNSIPRDVLLEIDVRDIDGPRRDRVLERIKQKAKQFGDELGVPTTIEMINADPPATSDPAIVAAIEQSCVDAKLTHQRMVSRAYHDSLFMSLVCPIAMIFIPCRDGMSHRPEEYSSPAAIRAGIEVLARTLYQLAQ</sequence>
<dbReference type="SUPFAM" id="SSF55031">
    <property type="entry name" value="Bacterial exopeptidase dimerisation domain"/>
    <property type="match status" value="1"/>
</dbReference>
<keyword evidence="6" id="KW-0464">Manganese</keyword>
<dbReference type="GO" id="GO:0050538">
    <property type="term" value="F:N-carbamoyl-L-amino-acid hydrolase activity"/>
    <property type="evidence" value="ECO:0007669"/>
    <property type="project" value="UniProtKB-EC"/>
</dbReference>
<feature type="binding site" evidence="7">
    <location>
        <position position="93"/>
    </location>
    <ligand>
        <name>Zn(2+)</name>
        <dbReference type="ChEBI" id="CHEBI:29105"/>
        <label>1</label>
    </ligand>
</feature>
<dbReference type="PANTHER" id="PTHR32494:SF19">
    <property type="entry name" value="ALLANTOATE DEIMINASE-RELATED"/>
    <property type="match status" value="1"/>
</dbReference>
<name>A0A5K7XDY9_9BACT</name>
<protein>
    <submittedName>
        <fullName evidence="8">N-carbamoyl-L-amino acid hydrolase</fullName>
        <ecNumber evidence="8">3.5.1.87</ecNumber>
    </submittedName>
</protein>
<dbReference type="InterPro" id="IPR010158">
    <property type="entry name" value="Amidase_Cbmase"/>
</dbReference>
<dbReference type="PIRSF" id="PIRSF001235">
    <property type="entry name" value="Amidase_carbamoylase"/>
    <property type="match status" value="1"/>
</dbReference>
<dbReference type="CDD" id="cd03884">
    <property type="entry name" value="M20_bAS"/>
    <property type="match status" value="1"/>
</dbReference>
<evidence type="ECO:0000256" key="2">
    <source>
        <dbReference type="ARBA" id="ARBA00006153"/>
    </source>
</evidence>
<comment type="similarity">
    <text evidence="2">Belongs to the peptidase M20 family.</text>
</comment>
<dbReference type="KEGG" id="lpav:PLANPX_2075"/>
<feature type="binding site" evidence="7">
    <location>
        <position position="392"/>
    </location>
    <ligand>
        <name>Zn(2+)</name>
        <dbReference type="ChEBI" id="CHEBI:29105"/>
        <label>2</label>
    </ligand>
</feature>
<organism evidence="8 9">
    <name type="scientific">Lacipirellula parvula</name>
    <dbReference type="NCBI Taxonomy" id="2650471"/>
    <lineage>
        <taxon>Bacteria</taxon>
        <taxon>Pseudomonadati</taxon>
        <taxon>Planctomycetota</taxon>
        <taxon>Planctomycetia</taxon>
        <taxon>Pirellulales</taxon>
        <taxon>Lacipirellulaceae</taxon>
        <taxon>Lacipirellula</taxon>
    </lineage>
</organism>
<dbReference type="NCBIfam" id="TIGR01879">
    <property type="entry name" value="hydantase"/>
    <property type="match status" value="1"/>
</dbReference>
<comment type="cofactor">
    <cofactor evidence="7">
        <name>Zn(2+)</name>
        <dbReference type="ChEBI" id="CHEBI:29105"/>
    </cofactor>
    <text evidence="7">Binds 2 Zn(2+) ions per subunit.</text>
</comment>
<dbReference type="Pfam" id="PF01546">
    <property type="entry name" value="Peptidase_M20"/>
    <property type="match status" value="1"/>
</dbReference>
<dbReference type="GO" id="GO:0016813">
    <property type="term" value="F:hydrolase activity, acting on carbon-nitrogen (but not peptide) bonds, in linear amidines"/>
    <property type="evidence" value="ECO:0007669"/>
    <property type="project" value="InterPro"/>
</dbReference>
<dbReference type="EMBL" id="AP021861">
    <property type="protein sequence ID" value="BBO32463.1"/>
    <property type="molecule type" value="Genomic_DNA"/>
</dbReference>
<keyword evidence="9" id="KW-1185">Reference proteome</keyword>
<feature type="binding site" evidence="7">
    <location>
        <position position="199"/>
    </location>
    <ligand>
        <name>Zn(2+)</name>
        <dbReference type="ChEBI" id="CHEBI:29105"/>
        <label>1</label>
    </ligand>
</feature>
<dbReference type="AlphaFoldDB" id="A0A5K7XDY9"/>
<comment type="subunit">
    <text evidence="3">Homodimer.</text>
</comment>